<comment type="caution">
    <text evidence="1">The sequence shown here is derived from an EMBL/GenBank/DDBJ whole genome shotgun (WGS) entry which is preliminary data.</text>
</comment>
<evidence type="ECO:0000313" key="1">
    <source>
        <dbReference type="EMBL" id="GIM64245.1"/>
    </source>
</evidence>
<keyword evidence="2" id="KW-1185">Reference proteome</keyword>
<organism evidence="1 2">
    <name type="scientific">Actinoplanes auranticolor</name>
    <dbReference type="NCBI Taxonomy" id="47988"/>
    <lineage>
        <taxon>Bacteria</taxon>
        <taxon>Bacillati</taxon>
        <taxon>Actinomycetota</taxon>
        <taxon>Actinomycetes</taxon>
        <taxon>Micromonosporales</taxon>
        <taxon>Micromonosporaceae</taxon>
        <taxon>Actinoplanes</taxon>
    </lineage>
</organism>
<sequence length="218" mass="23308">MRVVVNLICFRKYIAGRRFLRAVRQAIIASPGGADVYVYPSATDERDEGFAGRAEVLTALARPADLTVISGHCAPDASARGKFSAWWIGEKVAPSTPDEWFYLNQVGDHGIGATTGLLLDCCNGGHADFFAELAPHLRPGVACLGMSGTMYLEDSRQLILPMFRELLAAPGPDLGQARVAEVMRAVVDPVGAGRRTNVPHVRRAPVAGEVMTVAAPLP</sequence>
<dbReference type="RefSeq" id="WP_212987042.1">
    <property type="nucleotide sequence ID" value="NZ_BAABEA010000005.1"/>
</dbReference>
<gene>
    <name evidence="1" type="ORF">Aau02nite_09140</name>
</gene>
<name>A0A919S4F5_9ACTN</name>
<protein>
    <submittedName>
        <fullName evidence="1">Uncharacterized protein</fullName>
    </submittedName>
</protein>
<accession>A0A919S4F5</accession>
<dbReference type="AlphaFoldDB" id="A0A919S4F5"/>
<dbReference type="Proteomes" id="UP000681340">
    <property type="component" value="Unassembled WGS sequence"/>
</dbReference>
<reference evidence="1" key="1">
    <citation type="submission" date="2021-03" db="EMBL/GenBank/DDBJ databases">
        <title>Whole genome shotgun sequence of Actinoplanes auranticolor NBRC 12245.</title>
        <authorList>
            <person name="Komaki H."/>
            <person name="Tamura T."/>
        </authorList>
    </citation>
    <scope>NUCLEOTIDE SEQUENCE</scope>
    <source>
        <strain evidence="1">NBRC 12245</strain>
    </source>
</reference>
<dbReference type="EMBL" id="BOQL01000009">
    <property type="protein sequence ID" value="GIM64245.1"/>
    <property type="molecule type" value="Genomic_DNA"/>
</dbReference>
<evidence type="ECO:0000313" key="2">
    <source>
        <dbReference type="Proteomes" id="UP000681340"/>
    </source>
</evidence>
<proteinExistence type="predicted"/>